<evidence type="ECO:0000313" key="2">
    <source>
        <dbReference type="EMBL" id="KGA36415.1"/>
    </source>
</evidence>
<gene>
    <name evidence="2" type="ORF">KU74_08115</name>
</gene>
<dbReference type="EMBL" id="JQOD01000001">
    <property type="protein sequence ID" value="KGA36415.1"/>
    <property type="molecule type" value="Genomic_DNA"/>
</dbReference>
<feature type="transmembrane region" description="Helical" evidence="1">
    <location>
        <begin position="30"/>
        <end position="52"/>
    </location>
</feature>
<accession>A0A0M2F797</accession>
<evidence type="ECO:0000256" key="1">
    <source>
        <dbReference type="SAM" id="Phobius"/>
    </source>
</evidence>
<dbReference type="AlphaFoldDB" id="A0A0M2F797"/>
<proteinExistence type="predicted"/>
<sequence>MTSAYASSYFIQMSNMDISDSPLLELGWKLAFFAIYFFMILQPISYGAFLLLSDKLKGHQLITFFGVLMLTALLLAAIPRWTANFIVIVLDWATSSEWHTSAMCGSLKISESTERYFGFNKDKYTVYFSNRDGKWGFEELQCAKDDKNKDSFTRVLVEQSNMPQWFKE</sequence>
<keyword evidence="1" id="KW-0812">Transmembrane</keyword>
<protein>
    <submittedName>
        <fullName evidence="2">Uncharacterized protein</fullName>
    </submittedName>
</protein>
<reference evidence="2 3" key="1">
    <citation type="submission" date="2014-08" db="EMBL/GenBank/DDBJ databases">
        <title>Genome sequences of NCPPB Pectobacterium isolates.</title>
        <authorList>
            <person name="Glover R.H."/>
            <person name="Sapp M."/>
            <person name="Elphinstone J."/>
        </authorList>
    </citation>
    <scope>NUCLEOTIDE SEQUENCE [LARGE SCALE GENOMIC DNA]</scope>
    <source>
        <strain evidence="2 3">LMG 21372</strain>
    </source>
</reference>
<dbReference type="Proteomes" id="UP000029435">
    <property type="component" value="Unassembled WGS sequence"/>
</dbReference>
<keyword evidence="1" id="KW-1133">Transmembrane helix</keyword>
<evidence type="ECO:0000313" key="3">
    <source>
        <dbReference type="Proteomes" id="UP000029435"/>
    </source>
</evidence>
<name>A0A0M2F797_9GAMM</name>
<comment type="caution">
    <text evidence="2">The sequence shown here is derived from an EMBL/GenBank/DDBJ whole genome shotgun (WGS) entry which is preliminary data.</text>
</comment>
<feature type="transmembrane region" description="Helical" evidence="1">
    <location>
        <begin position="61"/>
        <end position="81"/>
    </location>
</feature>
<organism evidence="2 3">
    <name type="scientific">Pectobacterium brasiliense</name>
    <dbReference type="NCBI Taxonomy" id="180957"/>
    <lineage>
        <taxon>Bacteria</taxon>
        <taxon>Pseudomonadati</taxon>
        <taxon>Pseudomonadota</taxon>
        <taxon>Gammaproteobacteria</taxon>
        <taxon>Enterobacterales</taxon>
        <taxon>Pectobacteriaceae</taxon>
        <taxon>Pectobacterium</taxon>
    </lineage>
</organism>
<keyword evidence="1" id="KW-0472">Membrane</keyword>